<name>A0ABW0LZN6_9BACL</name>
<dbReference type="PANTHER" id="PTHR43537:SF45">
    <property type="entry name" value="GNTR FAMILY REGULATORY PROTEIN"/>
    <property type="match status" value="1"/>
</dbReference>
<dbReference type="SUPFAM" id="SSF46785">
    <property type="entry name" value="Winged helix' DNA-binding domain"/>
    <property type="match status" value="1"/>
</dbReference>
<dbReference type="InterPro" id="IPR000524">
    <property type="entry name" value="Tscrpt_reg_HTH_GntR"/>
</dbReference>
<keyword evidence="6" id="KW-1185">Reference proteome</keyword>
<organism evidence="5 6">
    <name type="scientific">Cohnella suwonensis</name>
    <dbReference type="NCBI Taxonomy" id="696072"/>
    <lineage>
        <taxon>Bacteria</taxon>
        <taxon>Bacillati</taxon>
        <taxon>Bacillota</taxon>
        <taxon>Bacilli</taxon>
        <taxon>Bacillales</taxon>
        <taxon>Paenibacillaceae</taxon>
        <taxon>Cohnella</taxon>
    </lineage>
</organism>
<evidence type="ECO:0000313" key="6">
    <source>
        <dbReference type="Proteomes" id="UP001596105"/>
    </source>
</evidence>
<dbReference type="InterPro" id="IPR011711">
    <property type="entry name" value="GntR_C"/>
</dbReference>
<dbReference type="Proteomes" id="UP001596105">
    <property type="component" value="Unassembled WGS sequence"/>
</dbReference>
<evidence type="ECO:0000256" key="3">
    <source>
        <dbReference type="ARBA" id="ARBA00023163"/>
    </source>
</evidence>
<evidence type="ECO:0000313" key="5">
    <source>
        <dbReference type="EMBL" id="MFC5470063.1"/>
    </source>
</evidence>
<keyword evidence="2" id="KW-0238">DNA-binding</keyword>
<evidence type="ECO:0000256" key="2">
    <source>
        <dbReference type="ARBA" id="ARBA00023125"/>
    </source>
</evidence>
<dbReference type="Pfam" id="PF00392">
    <property type="entry name" value="GntR"/>
    <property type="match status" value="1"/>
</dbReference>
<dbReference type="CDD" id="cd07377">
    <property type="entry name" value="WHTH_GntR"/>
    <property type="match status" value="1"/>
</dbReference>
<dbReference type="PANTHER" id="PTHR43537">
    <property type="entry name" value="TRANSCRIPTIONAL REGULATOR, GNTR FAMILY"/>
    <property type="match status" value="1"/>
</dbReference>
<dbReference type="InterPro" id="IPR036390">
    <property type="entry name" value="WH_DNA-bd_sf"/>
</dbReference>
<evidence type="ECO:0000259" key="4">
    <source>
        <dbReference type="PROSITE" id="PS50949"/>
    </source>
</evidence>
<feature type="domain" description="HTH gntR-type" evidence="4">
    <location>
        <begin position="29"/>
        <end position="96"/>
    </location>
</feature>
<keyword evidence="3" id="KW-0804">Transcription</keyword>
<accession>A0ABW0LZN6</accession>
<dbReference type="InterPro" id="IPR036388">
    <property type="entry name" value="WH-like_DNA-bd_sf"/>
</dbReference>
<dbReference type="InterPro" id="IPR008920">
    <property type="entry name" value="TF_FadR/GntR_C"/>
</dbReference>
<dbReference type="SUPFAM" id="SSF48008">
    <property type="entry name" value="GntR ligand-binding domain-like"/>
    <property type="match status" value="1"/>
</dbReference>
<dbReference type="Pfam" id="PF07729">
    <property type="entry name" value="FCD"/>
    <property type="match status" value="1"/>
</dbReference>
<sequence>MIEWIIDNIIDNQERGGDDILFRLDERGTSLSEQVYLALRESIVRGELYPGYRLLVLEIATALNVSQAPVREAMERLKQEGLLVGKANKGSIVSEMKQEEIEELYALRELIERDAVRKAIPKLASGDYERLESIYEDMRAAAKEEDLFRFIDVDMAFHGYFFEKVGNRTILQLWQQIAAKLKRFLAITNKLYFPDLLSIAESHAPLIEALRSGDEAVIEQRFVGHMKEVWWRMDRNPQ</sequence>
<comment type="caution">
    <text evidence="5">The sequence shown here is derived from an EMBL/GenBank/DDBJ whole genome shotgun (WGS) entry which is preliminary data.</text>
</comment>
<protein>
    <submittedName>
        <fullName evidence="5">GntR family transcriptional regulator</fullName>
    </submittedName>
</protein>
<dbReference type="SMART" id="SM00895">
    <property type="entry name" value="FCD"/>
    <property type="match status" value="1"/>
</dbReference>
<keyword evidence="1" id="KW-0805">Transcription regulation</keyword>
<gene>
    <name evidence="5" type="ORF">ACFPPD_15210</name>
</gene>
<dbReference type="RefSeq" id="WP_378082577.1">
    <property type="nucleotide sequence ID" value="NZ_JBHSMH010000049.1"/>
</dbReference>
<evidence type="ECO:0000256" key="1">
    <source>
        <dbReference type="ARBA" id="ARBA00023015"/>
    </source>
</evidence>
<proteinExistence type="predicted"/>
<reference evidence="6" key="1">
    <citation type="journal article" date="2019" name="Int. J. Syst. Evol. Microbiol.">
        <title>The Global Catalogue of Microorganisms (GCM) 10K type strain sequencing project: providing services to taxonomists for standard genome sequencing and annotation.</title>
        <authorList>
            <consortium name="The Broad Institute Genomics Platform"/>
            <consortium name="The Broad Institute Genome Sequencing Center for Infectious Disease"/>
            <person name="Wu L."/>
            <person name="Ma J."/>
        </authorList>
    </citation>
    <scope>NUCLEOTIDE SEQUENCE [LARGE SCALE GENOMIC DNA]</scope>
    <source>
        <strain evidence="6">CCUG 57113</strain>
    </source>
</reference>
<dbReference type="PROSITE" id="PS50949">
    <property type="entry name" value="HTH_GNTR"/>
    <property type="match status" value="1"/>
</dbReference>
<dbReference type="Gene3D" id="1.10.10.10">
    <property type="entry name" value="Winged helix-like DNA-binding domain superfamily/Winged helix DNA-binding domain"/>
    <property type="match status" value="1"/>
</dbReference>
<dbReference type="SMART" id="SM00345">
    <property type="entry name" value="HTH_GNTR"/>
    <property type="match status" value="1"/>
</dbReference>
<dbReference type="EMBL" id="JBHSMH010000049">
    <property type="protein sequence ID" value="MFC5470063.1"/>
    <property type="molecule type" value="Genomic_DNA"/>
</dbReference>
<dbReference type="Gene3D" id="1.20.120.530">
    <property type="entry name" value="GntR ligand-binding domain-like"/>
    <property type="match status" value="1"/>
</dbReference>